<name>A0AAD2DLJ5_9LAMI</name>
<accession>A0AAD2DLJ5</accession>
<organism evidence="2 3">
    <name type="scientific">Fraxinus pennsylvanica</name>
    <dbReference type="NCBI Taxonomy" id="56036"/>
    <lineage>
        <taxon>Eukaryota</taxon>
        <taxon>Viridiplantae</taxon>
        <taxon>Streptophyta</taxon>
        <taxon>Embryophyta</taxon>
        <taxon>Tracheophyta</taxon>
        <taxon>Spermatophyta</taxon>
        <taxon>Magnoliopsida</taxon>
        <taxon>eudicotyledons</taxon>
        <taxon>Gunneridae</taxon>
        <taxon>Pentapetalae</taxon>
        <taxon>asterids</taxon>
        <taxon>lamiids</taxon>
        <taxon>Lamiales</taxon>
        <taxon>Oleaceae</taxon>
        <taxon>Oleeae</taxon>
        <taxon>Fraxinus</taxon>
    </lineage>
</organism>
<proteinExistence type="predicted"/>
<feature type="region of interest" description="Disordered" evidence="1">
    <location>
        <begin position="1"/>
        <end position="20"/>
    </location>
</feature>
<dbReference type="Proteomes" id="UP000834106">
    <property type="component" value="Chromosome 2"/>
</dbReference>
<reference evidence="2" key="1">
    <citation type="submission" date="2023-05" db="EMBL/GenBank/DDBJ databases">
        <authorList>
            <person name="Huff M."/>
        </authorList>
    </citation>
    <scope>NUCLEOTIDE SEQUENCE</scope>
</reference>
<evidence type="ECO:0000256" key="1">
    <source>
        <dbReference type="SAM" id="MobiDB-lite"/>
    </source>
</evidence>
<keyword evidence="3" id="KW-1185">Reference proteome</keyword>
<dbReference type="AlphaFoldDB" id="A0AAD2DLJ5"/>
<protein>
    <submittedName>
        <fullName evidence="2">Uncharacterized protein</fullName>
    </submittedName>
</protein>
<dbReference type="EMBL" id="OU503037">
    <property type="protein sequence ID" value="CAI9756583.1"/>
    <property type="molecule type" value="Genomic_DNA"/>
</dbReference>
<gene>
    <name evidence="2" type="ORF">FPE_LOCUS4013</name>
</gene>
<evidence type="ECO:0000313" key="2">
    <source>
        <dbReference type="EMBL" id="CAI9756583.1"/>
    </source>
</evidence>
<evidence type="ECO:0000313" key="3">
    <source>
        <dbReference type="Proteomes" id="UP000834106"/>
    </source>
</evidence>
<sequence length="106" mass="12080">MSSLLALSSPSPSRTRPNLPHLSSTFKLLRFKILLLQRRAAFGFGLITWVLNPGLERRRREREEVMLLDKGAAVDLERGVRNSRRDLESERGSKVPKCRCTGEFLS</sequence>